<dbReference type="PANTHER" id="PTHR11808">
    <property type="entry name" value="TRANS-SULFURATION ENZYME FAMILY MEMBER"/>
    <property type="match status" value="1"/>
</dbReference>
<dbReference type="Proteomes" id="UP000024547">
    <property type="component" value="Unassembled WGS sequence"/>
</dbReference>
<dbReference type="SUPFAM" id="SSF53383">
    <property type="entry name" value="PLP-dependent transferases"/>
    <property type="match status" value="1"/>
</dbReference>
<dbReference type="InterPro" id="IPR000277">
    <property type="entry name" value="Cys/Met-Metab_PyrdxlP-dep_enz"/>
</dbReference>
<dbReference type="OrthoDB" id="9790858at2"/>
<evidence type="ECO:0000256" key="1">
    <source>
        <dbReference type="ARBA" id="ARBA00001933"/>
    </source>
</evidence>
<keyword evidence="6" id="KW-1185">Reference proteome</keyword>
<name>A0A059DZB3_9PROT</name>
<comment type="cofactor">
    <cofactor evidence="1 4">
        <name>pyridoxal 5'-phosphate</name>
        <dbReference type="ChEBI" id="CHEBI:597326"/>
    </cofactor>
</comment>
<evidence type="ECO:0000256" key="3">
    <source>
        <dbReference type="PIRSR" id="PIRSR001434-2"/>
    </source>
</evidence>
<organism evidence="5 6">
    <name type="scientific">Hyphomonas atlantica</name>
    <dbReference type="NCBI Taxonomy" id="1280948"/>
    <lineage>
        <taxon>Bacteria</taxon>
        <taxon>Pseudomonadati</taxon>
        <taxon>Pseudomonadota</taxon>
        <taxon>Alphaproteobacteria</taxon>
        <taxon>Hyphomonadales</taxon>
        <taxon>Hyphomonadaceae</taxon>
        <taxon>Hyphomonas</taxon>
    </lineage>
</organism>
<proteinExistence type="inferred from homology"/>
<dbReference type="InterPro" id="IPR015421">
    <property type="entry name" value="PyrdxlP-dep_Trfase_major"/>
</dbReference>
<dbReference type="Gene3D" id="3.40.640.10">
    <property type="entry name" value="Type I PLP-dependent aspartate aminotransferase-like (Major domain)"/>
    <property type="match status" value="1"/>
</dbReference>
<dbReference type="InterPro" id="IPR015424">
    <property type="entry name" value="PyrdxlP-dep_Trfase"/>
</dbReference>
<dbReference type="EMBL" id="AWFH01000045">
    <property type="protein sequence ID" value="KCZ59261.1"/>
    <property type="molecule type" value="Genomic_DNA"/>
</dbReference>
<accession>A0A059DZB3</accession>
<dbReference type="InterPro" id="IPR015422">
    <property type="entry name" value="PyrdxlP-dep_Trfase_small"/>
</dbReference>
<comment type="similarity">
    <text evidence="4">Belongs to the trans-sulfuration enzymes family.</text>
</comment>
<dbReference type="GO" id="GO:0019343">
    <property type="term" value="P:cysteine biosynthetic process via cystathionine"/>
    <property type="evidence" value="ECO:0007669"/>
    <property type="project" value="TreeGrafter"/>
</dbReference>
<dbReference type="PANTHER" id="PTHR11808:SF85">
    <property type="entry name" value="CYSTATHIONINE GAMMA-LYASE-RELATED"/>
    <property type="match status" value="1"/>
</dbReference>
<dbReference type="GO" id="GO:0019346">
    <property type="term" value="P:transsulfuration"/>
    <property type="evidence" value="ECO:0007669"/>
    <property type="project" value="InterPro"/>
</dbReference>
<sequence length="371" mass="39969">MTKKLSAISDLLHHRARGLSKGEPISLPIMASTTFMLPGDPDGSHFYGRNGNPTIETVEAEIGILENAETVLFPSGMAAISAVFHTLLRPGDKVLVHADGYYNVRALLSEHFEPRGVIVEACATVDMADADLTECRLVMIETPSNPGLDVCDIAAIADRAKSAGAILVADNTTATPLCQQPLDLGADIVLMADTKAMAGHSDVLCGHVASRDTSLMNKVRTYRRLAGAIVSPFDAYLLHRGLETLELRVSRANQNALAVAKMLNSHPLVQSTRYPGLPHDASHAVASRQMREYGPIVSFTLQDRQFAEKFINNNELAVPATSFGGAHTSAECRIRWGDKVTDGFIRLACGIEPTEDLVNATENALRELGSE</sequence>
<keyword evidence="2 3" id="KW-0663">Pyridoxal phosphate</keyword>
<dbReference type="AlphaFoldDB" id="A0A059DZB3"/>
<gene>
    <name evidence="5" type="ORF">HY36_08260</name>
</gene>
<dbReference type="eggNOG" id="COG0626">
    <property type="taxonomic scope" value="Bacteria"/>
</dbReference>
<dbReference type="GO" id="GO:0004123">
    <property type="term" value="F:cystathionine gamma-lyase activity"/>
    <property type="evidence" value="ECO:0007669"/>
    <property type="project" value="TreeGrafter"/>
</dbReference>
<dbReference type="FunFam" id="3.40.640.10:FF:000046">
    <property type="entry name" value="Cystathionine gamma-lyase"/>
    <property type="match status" value="1"/>
</dbReference>
<feature type="modified residue" description="N6-(pyridoxal phosphate)lysine" evidence="3">
    <location>
        <position position="195"/>
    </location>
</feature>
<dbReference type="RefSeq" id="WP_035553858.1">
    <property type="nucleotide sequence ID" value="NZ_AWFH01000045.1"/>
</dbReference>
<evidence type="ECO:0000256" key="2">
    <source>
        <dbReference type="ARBA" id="ARBA00022898"/>
    </source>
</evidence>
<dbReference type="GeneID" id="92500671"/>
<dbReference type="Pfam" id="PF01053">
    <property type="entry name" value="Cys_Met_Meta_PP"/>
    <property type="match status" value="1"/>
</dbReference>
<evidence type="ECO:0000256" key="4">
    <source>
        <dbReference type="RuleBase" id="RU362118"/>
    </source>
</evidence>
<comment type="caution">
    <text evidence="5">The sequence shown here is derived from an EMBL/GenBank/DDBJ whole genome shotgun (WGS) entry which is preliminary data.</text>
</comment>
<protein>
    <recommendedName>
        <fullName evidence="7">Cystathionine gamma-lyase</fullName>
    </recommendedName>
</protein>
<evidence type="ECO:0008006" key="7">
    <source>
        <dbReference type="Google" id="ProtNLM"/>
    </source>
</evidence>
<dbReference type="PIRSF" id="PIRSF001434">
    <property type="entry name" value="CGS"/>
    <property type="match status" value="1"/>
</dbReference>
<dbReference type="NCBIfam" id="NF005758">
    <property type="entry name" value="PRK07582.1"/>
    <property type="match status" value="1"/>
</dbReference>
<evidence type="ECO:0000313" key="6">
    <source>
        <dbReference type="Proteomes" id="UP000024547"/>
    </source>
</evidence>
<dbReference type="GO" id="GO:0005737">
    <property type="term" value="C:cytoplasm"/>
    <property type="evidence" value="ECO:0007669"/>
    <property type="project" value="TreeGrafter"/>
</dbReference>
<dbReference type="Gene3D" id="3.90.1150.10">
    <property type="entry name" value="Aspartate Aminotransferase, domain 1"/>
    <property type="match status" value="1"/>
</dbReference>
<reference evidence="5 6" key="1">
    <citation type="journal article" date="2014" name="Antonie Van Leeuwenhoek">
        <title>Hyphomonas beringensis sp. nov. and Hyphomonas chukchiensis sp. nov., isolated from surface seawater of the Bering Sea and Chukchi Sea.</title>
        <authorList>
            <person name="Li C."/>
            <person name="Lai Q."/>
            <person name="Li G."/>
            <person name="Dong C."/>
            <person name="Wang J."/>
            <person name="Liao Y."/>
            <person name="Shao Z."/>
        </authorList>
    </citation>
    <scope>NUCLEOTIDE SEQUENCE [LARGE SCALE GENOMIC DNA]</scope>
    <source>
        <strain evidence="5 6">22II1-22F38</strain>
    </source>
</reference>
<evidence type="ECO:0000313" key="5">
    <source>
        <dbReference type="EMBL" id="KCZ59261.1"/>
    </source>
</evidence>
<dbReference type="STRING" id="1280948.HY36_08260"/>
<dbReference type="GO" id="GO:0030170">
    <property type="term" value="F:pyridoxal phosphate binding"/>
    <property type="evidence" value="ECO:0007669"/>
    <property type="project" value="InterPro"/>
</dbReference>
<dbReference type="PATRIC" id="fig|1280948.3.peg.2767"/>